<name>A0A811YS34_NYCPR</name>
<dbReference type="Proteomes" id="UP000645828">
    <property type="component" value="Unassembled WGS sequence"/>
</dbReference>
<sequence length="249" mass="28769">MSWKRKWIRNLSRKRDREMESREQPISEGRGKKANIIWRYKYHKDGTPKFCAFLQGFWISDFVMKDSPSQDCTLLVQQFKDLMAFISAVHLALSHGHGVVATASAIASTIASMFKAERKGTVFRISQARTTYLSQVPHGPPRVVLINISLYHFLPGFYSSSHYRNFICFGSHEHRNQAPPCCWQECSGLTRLGHRLTPILQPLPLLQVPTPQVWVLRLQSQAALLQEEILLISNMIKTTERFFYFLKFP</sequence>
<reference evidence="1" key="1">
    <citation type="submission" date="2020-12" db="EMBL/GenBank/DDBJ databases">
        <authorList>
            <consortium name="Molecular Ecology Group"/>
        </authorList>
    </citation>
    <scope>NUCLEOTIDE SEQUENCE</scope>
    <source>
        <strain evidence="1">TBG_1078</strain>
    </source>
</reference>
<dbReference type="AlphaFoldDB" id="A0A811YS34"/>
<keyword evidence="2" id="KW-1185">Reference proteome</keyword>
<proteinExistence type="predicted"/>
<dbReference type="EMBL" id="CAJHUB010000749">
    <property type="protein sequence ID" value="CAD7680211.1"/>
    <property type="molecule type" value="Genomic_DNA"/>
</dbReference>
<protein>
    <submittedName>
        <fullName evidence="1">(raccoon dog) hypothetical protein</fullName>
    </submittedName>
</protein>
<comment type="caution">
    <text evidence="1">The sequence shown here is derived from an EMBL/GenBank/DDBJ whole genome shotgun (WGS) entry which is preliminary data.</text>
</comment>
<organism evidence="1 2">
    <name type="scientific">Nyctereutes procyonoides</name>
    <name type="common">Raccoon dog</name>
    <name type="synonym">Canis procyonoides</name>
    <dbReference type="NCBI Taxonomy" id="34880"/>
    <lineage>
        <taxon>Eukaryota</taxon>
        <taxon>Metazoa</taxon>
        <taxon>Chordata</taxon>
        <taxon>Craniata</taxon>
        <taxon>Vertebrata</taxon>
        <taxon>Euteleostomi</taxon>
        <taxon>Mammalia</taxon>
        <taxon>Eutheria</taxon>
        <taxon>Laurasiatheria</taxon>
        <taxon>Carnivora</taxon>
        <taxon>Caniformia</taxon>
        <taxon>Canidae</taxon>
        <taxon>Nyctereutes</taxon>
    </lineage>
</organism>
<evidence type="ECO:0000313" key="1">
    <source>
        <dbReference type="EMBL" id="CAD7680211.1"/>
    </source>
</evidence>
<gene>
    <name evidence="1" type="ORF">NYPRO_LOCUS13010</name>
</gene>
<evidence type="ECO:0000313" key="2">
    <source>
        <dbReference type="Proteomes" id="UP000645828"/>
    </source>
</evidence>
<accession>A0A811YS34</accession>